<dbReference type="Proteomes" id="UP001219525">
    <property type="component" value="Unassembled WGS sequence"/>
</dbReference>
<comment type="caution">
    <text evidence="2">The sequence shown here is derived from an EMBL/GenBank/DDBJ whole genome shotgun (WGS) entry which is preliminary data.</text>
</comment>
<protein>
    <submittedName>
        <fullName evidence="2">Uncharacterized protein</fullName>
    </submittedName>
</protein>
<evidence type="ECO:0000313" key="3">
    <source>
        <dbReference type="Proteomes" id="UP001219525"/>
    </source>
</evidence>
<evidence type="ECO:0000256" key="1">
    <source>
        <dbReference type="SAM" id="MobiDB-lite"/>
    </source>
</evidence>
<keyword evidence="3" id="KW-1185">Reference proteome</keyword>
<evidence type="ECO:0000313" key="2">
    <source>
        <dbReference type="EMBL" id="KAJ7199493.1"/>
    </source>
</evidence>
<gene>
    <name evidence="2" type="ORF">GGX14DRAFT_572877</name>
</gene>
<feature type="region of interest" description="Disordered" evidence="1">
    <location>
        <begin position="92"/>
        <end position="129"/>
    </location>
</feature>
<name>A0AAD6Y6N6_9AGAR</name>
<proteinExistence type="predicted"/>
<sequence>MPAQRHLAAHLDNILRALGSAVASMRACRRPRLSLLLLHTFRCYTTSDFGFEGLAKRYAYIGRHSRPSPTMTPPAATRLRLYRSTPASALALADTSHKSRSPSHAHCPRQTRRVPHAGRSAHRPFPLPPALDARAQRTSASRNALFPLPAATPRLRARLRRATPAAIARACIAPRAAHSRNLLLIARRPSPVALAHDHVIRYQRPYRPHPQKADRCQLPLSAHRCPIPHVGHCPPPAATHPCAPPARPDTERPPPAAR</sequence>
<feature type="compositionally biased region" description="Basic residues" evidence="1">
    <location>
        <begin position="98"/>
        <end position="122"/>
    </location>
</feature>
<dbReference type="AlphaFoldDB" id="A0AAD6Y6N6"/>
<accession>A0AAD6Y6N6</accession>
<organism evidence="2 3">
    <name type="scientific">Mycena pura</name>
    <dbReference type="NCBI Taxonomy" id="153505"/>
    <lineage>
        <taxon>Eukaryota</taxon>
        <taxon>Fungi</taxon>
        <taxon>Dikarya</taxon>
        <taxon>Basidiomycota</taxon>
        <taxon>Agaricomycotina</taxon>
        <taxon>Agaricomycetes</taxon>
        <taxon>Agaricomycetidae</taxon>
        <taxon>Agaricales</taxon>
        <taxon>Marasmiineae</taxon>
        <taxon>Mycenaceae</taxon>
        <taxon>Mycena</taxon>
    </lineage>
</organism>
<dbReference type="EMBL" id="JARJCW010000068">
    <property type="protein sequence ID" value="KAJ7199493.1"/>
    <property type="molecule type" value="Genomic_DNA"/>
</dbReference>
<reference evidence="2" key="1">
    <citation type="submission" date="2023-03" db="EMBL/GenBank/DDBJ databases">
        <title>Massive genome expansion in bonnet fungi (Mycena s.s.) driven by repeated elements and novel gene families across ecological guilds.</title>
        <authorList>
            <consortium name="Lawrence Berkeley National Laboratory"/>
            <person name="Harder C.B."/>
            <person name="Miyauchi S."/>
            <person name="Viragh M."/>
            <person name="Kuo A."/>
            <person name="Thoen E."/>
            <person name="Andreopoulos B."/>
            <person name="Lu D."/>
            <person name="Skrede I."/>
            <person name="Drula E."/>
            <person name="Henrissat B."/>
            <person name="Morin E."/>
            <person name="Kohler A."/>
            <person name="Barry K."/>
            <person name="LaButti K."/>
            <person name="Morin E."/>
            <person name="Salamov A."/>
            <person name="Lipzen A."/>
            <person name="Mereny Z."/>
            <person name="Hegedus B."/>
            <person name="Baldrian P."/>
            <person name="Stursova M."/>
            <person name="Weitz H."/>
            <person name="Taylor A."/>
            <person name="Grigoriev I.V."/>
            <person name="Nagy L.G."/>
            <person name="Martin F."/>
            <person name="Kauserud H."/>
        </authorList>
    </citation>
    <scope>NUCLEOTIDE SEQUENCE</scope>
    <source>
        <strain evidence="2">9144</strain>
    </source>
</reference>